<sequence>MTQDLLALARQRREEMYARIAARMNVDYAVQAPPPEAGDQGHWRRRPGDKTRLSLVREVQKNRCYLCGNPMSPKARRKASASRDHVVAKARGGKNAENILLAHTRCNSERGSRRAYPCELIYLQAVNLVLDARMRRNKPRGHRFAAKLRALMEGS</sequence>
<organism evidence="1 2">
    <name type="scientific">Caulobacter phage CcrSC</name>
    <dbReference type="NCBI Taxonomy" id="2283272"/>
    <lineage>
        <taxon>Viruses</taxon>
        <taxon>Duplodnaviria</taxon>
        <taxon>Heunggongvirae</taxon>
        <taxon>Uroviricota</taxon>
        <taxon>Caudoviricetes</taxon>
        <taxon>Jeanschmidtviridae</taxon>
        <taxon>Bertelyvirus</taxon>
        <taxon>Bertelyvirus SC</taxon>
    </lineage>
</organism>
<evidence type="ECO:0000313" key="1">
    <source>
        <dbReference type="EMBL" id="AXQ70050.1"/>
    </source>
</evidence>
<dbReference type="EMBL" id="MH588547">
    <property type="protein sequence ID" value="AXQ70050.1"/>
    <property type="molecule type" value="Genomic_DNA"/>
</dbReference>
<name>A0A385EEG8_9CAUD</name>
<accession>A0A385EEG8</accession>
<evidence type="ECO:0000313" key="2">
    <source>
        <dbReference type="Proteomes" id="UP000259683"/>
    </source>
</evidence>
<reference evidence="1" key="2">
    <citation type="submission" date="2021-07" db="EMBL/GenBank/DDBJ databases">
        <title>Giant CbK-like Caulobacter bacteriophages have genetically divergent genomes.</title>
        <authorList>
            <person name="Wilson K."/>
            <person name="Ely B."/>
        </authorList>
    </citation>
    <scope>NUCLEOTIDE SEQUENCE</scope>
</reference>
<reference evidence="1" key="1">
    <citation type="submission" date="2018-07" db="EMBL/GenBank/DDBJ databases">
        <authorList>
            <person name="Wilson K.M."/>
            <person name="Ely B."/>
        </authorList>
    </citation>
    <scope>NUCLEOTIDE SEQUENCE</scope>
</reference>
<dbReference type="Proteomes" id="UP000259683">
    <property type="component" value="Segment"/>
</dbReference>
<proteinExistence type="predicted"/>
<dbReference type="Gene3D" id="1.10.30.50">
    <property type="match status" value="1"/>
</dbReference>
<protein>
    <submittedName>
        <fullName evidence="1">Uncharacterized protein</fullName>
    </submittedName>
</protein>
<keyword evidence="2" id="KW-1185">Reference proteome</keyword>
<gene>
    <name evidence="1" type="ORF">CcrSC_gp468</name>
</gene>